<feature type="compositionally biased region" description="Basic and acidic residues" evidence="1">
    <location>
        <begin position="18"/>
        <end position="36"/>
    </location>
</feature>
<evidence type="ECO:0000313" key="3">
    <source>
        <dbReference type="Proteomes" id="UP001230504"/>
    </source>
</evidence>
<feature type="region of interest" description="Disordered" evidence="1">
    <location>
        <begin position="1"/>
        <end position="337"/>
    </location>
</feature>
<organism evidence="2 3">
    <name type="scientific">Colletotrichum navitas</name>
    <dbReference type="NCBI Taxonomy" id="681940"/>
    <lineage>
        <taxon>Eukaryota</taxon>
        <taxon>Fungi</taxon>
        <taxon>Dikarya</taxon>
        <taxon>Ascomycota</taxon>
        <taxon>Pezizomycotina</taxon>
        <taxon>Sordariomycetes</taxon>
        <taxon>Hypocreomycetidae</taxon>
        <taxon>Glomerellales</taxon>
        <taxon>Glomerellaceae</taxon>
        <taxon>Colletotrichum</taxon>
        <taxon>Colletotrichum graminicola species complex</taxon>
    </lineage>
</organism>
<dbReference type="PANTHER" id="PTHR42023:SF1">
    <property type="entry name" value="BHLH DOMAIN-CONTAINING PROTEIN"/>
    <property type="match status" value="1"/>
</dbReference>
<dbReference type="GeneID" id="85442508"/>
<comment type="caution">
    <text evidence="2">The sequence shown here is derived from an EMBL/GenBank/DDBJ whole genome shotgun (WGS) entry which is preliminary data.</text>
</comment>
<feature type="compositionally biased region" description="Low complexity" evidence="1">
    <location>
        <begin position="245"/>
        <end position="260"/>
    </location>
</feature>
<feature type="compositionally biased region" description="Polar residues" evidence="1">
    <location>
        <begin position="360"/>
        <end position="381"/>
    </location>
</feature>
<dbReference type="AlphaFoldDB" id="A0AAD8PUR6"/>
<accession>A0AAD8PUR6</accession>
<evidence type="ECO:0000256" key="1">
    <source>
        <dbReference type="SAM" id="MobiDB-lite"/>
    </source>
</evidence>
<feature type="compositionally biased region" description="Low complexity" evidence="1">
    <location>
        <begin position="211"/>
        <end position="237"/>
    </location>
</feature>
<protein>
    <submittedName>
        <fullName evidence="2">Uncharacterized protein</fullName>
    </submittedName>
</protein>
<feature type="compositionally biased region" description="Low complexity" evidence="1">
    <location>
        <begin position="101"/>
        <end position="114"/>
    </location>
</feature>
<proteinExistence type="predicted"/>
<name>A0AAD8PUR6_9PEZI</name>
<evidence type="ECO:0000313" key="2">
    <source>
        <dbReference type="EMBL" id="KAK1585049.1"/>
    </source>
</evidence>
<feature type="compositionally biased region" description="Polar residues" evidence="1">
    <location>
        <begin position="302"/>
        <end position="316"/>
    </location>
</feature>
<dbReference type="RefSeq" id="XP_060412102.1">
    <property type="nucleotide sequence ID" value="XM_060558268.1"/>
</dbReference>
<reference evidence="2" key="1">
    <citation type="submission" date="2021-06" db="EMBL/GenBank/DDBJ databases">
        <title>Comparative genomics, transcriptomics and evolutionary studies reveal genomic signatures of adaptation to plant cell wall in hemibiotrophic fungi.</title>
        <authorList>
            <consortium name="DOE Joint Genome Institute"/>
            <person name="Baroncelli R."/>
            <person name="Diaz J.F."/>
            <person name="Benocci T."/>
            <person name="Peng M."/>
            <person name="Battaglia E."/>
            <person name="Haridas S."/>
            <person name="Andreopoulos W."/>
            <person name="Labutti K."/>
            <person name="Pangilinan J."/>
            <person name="Floch G.L."/>
            <person name="Makela M.R."/>
            <person name="Henrissat B."/>
            <person name="Grigoriev I.V."/>
            <person name="Crouch J.A."/>
            <person name="De Vries R.P."/>
            <person name="Sukno S.A."/>
            <person name="Thon M.R."/>
        </authorList>
    </citation>
    <scope>NUCLEOTIDE SEQUENCE</scope>
    <source>
        <strain evidence="2">CBS 125086</strain>
    </source>
</reference>
<feature type="region of interest" description="Disordered" evidence="1">
    <location>
        <begin position="359"/>
        <end position="477"/>
    </location>
</feature>
<keyword evidence="3" id="KW-1185">Reference proteome</keyword>
<dbReference type="EMBL" id="JAHLJV010000048">
    <property type="protein sequence ID" value="KAK1585049.1"/>
    <property type="molecule type" value="Genomic_DNA"/>
</dbReference>
<feature type="compositionally biased region" description="Low complexity" evidence="1">
    <location>
        <begin position="179"/>
        <end position="202"/>
    </location>
</feature>
<feature type="compositionally biased region" description="Polar residues" evidence="1">
    <location>
        <begin position="434"/>
        <end position="464"/>
    </location>
</feature>
<dbReference type="Proteomes" id="UP001230504">
    <property type="component" value="Unassembled WGS sequence"/>
</dbReference>
<sequence>MMRRERRKNQEAASNTLRESKSQQRLRIQRETRWDDMTGEPTSQDKGRAGQVRPQEYAQEFSANMALGMSPAAMKAMKNAPSTQTFGDRLRRLRPIGGNKQQQQQHQQQQQQWQPPSESATAVIEPIDERPPWRGASGRMPIVQPVRDTKPALPLTIPPQSTRRAAVGPRLPIAGVTTSPLSPVSPPRSETSPRSRTPTTRTVLNAPRQLTASPSPSATRTPAPAQSSYPSPPNSSADVQSPVHATPDAATAADAATLQPAPLPAPLPEQQQGPPIAQSDHDKAIRRKPHRANPLGLRAPQPSYTSSIYSEQTIRSPTFHEHEKPHQPTIPPSSVERKPVAVVNEAAAHPTLGYNPAAAVSTSVTPRESAETGSAPVQSPHQAEGVMSRKRPAVIKSTSPSINPDQPIVISMSSPYKSSAFAEPASPPPARAQLPSQRNSLLRTSPASVFSNSSRPDSVWSTSKALPPPPTETSMSNDRVGYLNARLDSLANRRININKAVRQMTELMPTDHILASQAVLLKREAEKRKVEALKLELAEIQREEYETGLKLHRAYKRMDRNADYEPTTLWVRRVTN</sequence>
<dbReference type="PANTHER" id="PTHR42023">
    <property type="entry name" value="BHLH DOMAIN-CONTAINING PROTEIN"/>
    <property type="match status" value="1"/>
</dbReference>
<gene>
    <name evidence="2" type="ORF">LY79DRAFT_559598</name>
</gene>